<evidence type="ECO:0000256" key="1">
    <source>
        <dbReference type="SAM" id="Phobius"/>
    </source>
</evidence>
<dbReference type="Proteomes" id="UP000290289">
    <property type="component" value="Chromosome 16"/>
</dbReference>
<dbReference type="AlphaFoldDB" id="A0A498HIC9"/>
<gene>
    <name evidence="2" type="ORF">DVH24_013495</name>
</gene>
<comment type="caution">
    <text evidence="2">The sequence shown here is derived from an EMBL/GenBank/DDBJ whole genome shotgun (WGS) entry which is preliminary data.</text>
</comment>
<organism evidence="2 3">
    <name type="scientific">Malus domestica</name>
    <name type="common">Apple</name>
    <name type="synonym">Pyrus malus</name>
    <dbReference type="NCBI Taxonomy" id="3750"/>
    <lineage>
        <taxon>Eukaryota</taxon>
        <taxon>Viridiplantae</taxon>
        <taxon>Streptophyta</taxon>
        <taxon>Embryophyta</taxon>
        <taxon>Tracheophyta</taxon>
        <taxon>Spermatophyta</taxon>
        <taxon>Magnoliopsida</taxon>
        <taxon>eudicotyledons</taxon>
        <taxon>Gunneridae</taxon>
        <taxon>Pentapetalae</taxon>
        <taxon>rosids</taxon>
        <taxon>fabids</taxon>
        <taxon>Rosales</taxon>
        <taxon>Rosaceae</taxon>
        <taxon>Amygdaloideae</taxon>
        <taxon>Maleae</taxon>
        <taxon>Malus</taxon>
    </lineage>
</organism>
<keyword evidence="3" id="KW-1185">Reference proteome</keyword>
<sequence length="136" mass="15673">MLIGQIDGFAVEQDRSNSGPTLASISFLICPSLDFTFSLYNHHGPCFFFSLYFIVYLFDHFCVFLFVSISNIWHEEQDRNQLLSMIEVAPLMRLMTPSPGKPRDQPASGPFVEEQWQLTDEPWEENGVQLSPPYDF</sequence>
<accession>A0A498HIC9</accession>
<evidence type="ECO:0000313" key="3">
    <source>
        <dbReference type="Proteomes" id="UP000290289"/>
    </source>
</evidence>
<protein>
    <submittedName>
        <fullName evidence="2">Uncharacterized protein</fullName>
    </submittedName>
</protein>
<evidence type="ECO:0000313" key="2">
    <source>
        <dbReference type="EMBL" id="RXH70749.1"/>
    </source>
</evidence>
<keyword evidence="1" id="KW-1133">Transmembrane helix</keyword>
<name>A0A498HIC9_MALDO</name>
<keyword evidence="1" id="KW-0472">Membrane</keyword>
<keyword evidence="1" id="KW-0812">Transmembrane</keyword>
<proteinExistence type="predicted"/>
<reference evidence="2 3" key="1">
    <citation type="submission" date="2018-10" db="EMBL/GenBank/DDBJ databases">
        <title>A high-quality apple genome assembly.</title>
        <authorList>
            <person name="Hu J."/>
        </authorList>
    </citation>
    <scope>NUCLEOTIDE SEQUENCE [LARGE SCALE GENOMIC DNA]</scope>
    <source>
        <strain evidence="3">cv. HFTH1</strain>
        <tissue evidence="2">Young leaf</tissue>
    </source>
</reference>
<feature type="transmembrane region" description="Helical" evidence="1">
    <location>
        <begin position="47"/>
        <end position="69"/>
    </location>
</feature>
<dbReference type="EMBL" id="RDQH01000342">
    <property type="protein sequence ID" value="RXH70749.1"/>
    <property type="molecule type" value="Genomic_DNA"/>
</dbReference>